<evidence type="ECO:0000313" key="3">
    <source>
        <dbReference type="EMBL" id="QLI69817.1"/>
    </source>
</evidence>
<feature type="compositionally biased region" description="Polar residues" evidence="1">
    <location>
        <begin position="203"/>
        <end position="224"/>
    </location>
</feature>
<evidence type="ECO:0000256" key="1">
    <source>
        <dbReference type="SAM" id="MobiDB-lite"/>
    </source>
</evidence>
<dbReference type="EMBL" id="CP058934">
    <property type="protein sequence ID" value="QLI69817.1"/>
    <property type="molecule type" value="Genomic_DNA"/>
</dbReference>
<organism evidence="3 4">
    <name type="scientific">Metarhizium brunneum</name>
    <dbReference type="NCBI Taxonomy" id="500148"/>
    <lineage>
        <taxon>Eukaryota</taxon>
        <taxon>Fungi</taxon>
        <taxon>Dikarya</taxon>
        <taxon>Ascomycota</taxon>
        <taxon>Pezizomycotina</taxon>
        <taxon>Sordariomycetes</taxon>
        <taxon>Hypocreomycetidae</taxon>
        <taxon>Hypocreales</taxon>
        <taxon>Clavicipitaceae</taxon>
        <taxon>Metarhizium</taxon>
    </lineage>
</organism>
<keyword evidence="2" id="KW-0732">Signal</keyword>
<dbReference type="AlphaFoldDB" id="A0A7D5UY78"/>
<evidence type="ECO:0000256" key="2">
    <source>
        <dbReference type="SAM" id="SignalP"/>
    </source>
</evidence>
<protein>
    <submittedName>
        <fullName evidence="3">Uncharacterized protein</fullName>
    </submittedName>
</protein>
<sequence length="469" mass="50183">MIFSMTPQVFSVLCLAVVSVAGQWTGNYNTTPVADNPIAPPGCQLKSLQGLDITAQTTVYKCVCTGGQVFPSCNWLLSPRHQLYNSVRNATCKCAAAKLTGGDPRSLNTYGRLPNNMGFDKPGVVRTCICDPVAGKGDDSTDKLVETAGSCWCPADRFLWQTSLSDAKESQAVPEMPPSVGEQSTGKQTEPSEAKESQGVPETPSSVDKQSTTQQPGEQQSATASIDECRVDPSVEPSTTQQPGEKQPAEKQPATGSVQWTGNYNTTGAVLSDNPPRGCELESRLPRTILAPCVCTGGKVIASCNWQSIHGSYNTVRDANCKCQRAPAGSTWQYAKDLVAYGLDSNGQNLPGAVRGCGCDPAPGKGDNKPDESGLVVPGPNCLCPTRNLEEYSGLSEAEESQQPGEQQVPTGSFQRCRDDLNKGKLRQNILCKQLMEVKPKELPQRMQSVLPNCSISSLTEICKDIPQD</sequence>
<proteinExistence type="predicted"/>
<feature type="chain" id="PRO_5028820358" evidence="2">
    <location>
        <begin position="23"/>
        <end position="469"/>
    </location>
</feature>
<feature type="signal peptide" evidence="2">
    <location>
        <begin position="1"/>
        <end position="22"/>
    </location>
</feature>
<gene>
    <name evidence="3" type="ORF">G6M90_00g054950</name>
</gene>
<evidence type="ECO:0000313" key="4">
    <source>
        <dbReference type="Proteomes" id="UP000510686"/>
    </source>
</evidence>
<dbReference type="RefSeq" id="XP_014540910.1">
    <property type="nucleotide sequence ID" value="XM_014685424.1"/>
</dbReference>
<feature type="compositionally biased region" description="Polar residues" evidence="1">
    <location>
        <begin position="254"/>
        <end position="269"/>
    </location>
</feature>
<reference evidence="3 4" key="1">
    <citation type="submission" date="2020-07" db="EMBL/GenBank/DDBJ databases">
        <title>Telomere length de novo assembly of all 7 chromosomes of the fungus, Metarhizium brunneum, using a novel assembly pipeline.</title>
        <authorList>
            <person name="Saud z."/>
            <person name="Kortsinoglou A."/>
            <person name="Kouvelis V.N."/>
            <person name="Butt T.M."/>
        </authorList>
    </citation>
    <scope>NUCLEOTIDE SEQUENCE [LARGE SCALE GENOMIC DNA]</scope>
    <source>
        <strain evidence="3 4">4556</strain>
    </source>
</reference>
<dbReference type="KEGG" id="mbrn:26246216"/>
<name>A0A7D5UY78_9HYPO</name>
<dbReference type="OrthoDB" id="4924881at2759"/>
<accession>A0A7D5UY78</accession>
<dbReference type="Proteomes" id="UP000510686">
    <property type="component" value="Chromosome 3"/>
</dbReference>
<keyword evidence="4" id="KW-1185">Reference proteome</keyword>
<feature type="region of interest" description="Disordered" evidence="1">
    <location>
        <begin position="168"/>
        <end position="277"/>
    </location>
</feature>
<dbReference type="GeneID" id="26246216"/>